<dbReference type="GO" id="GO:1990023">
    <property type="term" value="C:mitotic spindle midzone"/>
    <property type="evidence" value="ECO:0007669"/>
    <property type="project" value="TreeGrafter"/>
</dbReference>
<evidence type="ECO:0000256" key="2">
    <source>
        <dbReference type="ARBA" id="ARBA00009549"/>
    </source>
</evidence>
<evidence type="ECO:0000256" key="6">
    <source>
        <dbReference type="ARBA" id="ARBA00022776"/>
    </source>
</evidence>
<dbReference type="GO" id="GO:0005815">
    <property type="term" value="C:microtubule organizing center"/>
    <property type="evidence" value="ECO:0007669"/>
    <property type="project" value="TreeGrafter"/>
</dbReference>
<feature type="compositionally biased region" description="Polar residues" evidence="8">
    <location>
        <begin position="845"/>
        <end position="860"/>
    </location>
</feature>
<organism evidence="10 11">
    <name type="scientific">Viridothelium virens</name>
    <name type="common">Speckled blister lichen</name>
    <name type="synonym">Trypethelium virens</name>
    <dbReference type="NCBI Taxonomy" id="1048519"/>
    <lineage>
        <taxon>Eukaryota</taxon>
        <taxon>Fungi</taxon>
        <taxon>Dikarya</taxon>
        <taxon>Ascomycota</taxon>
        <taxon>Pezizomycotina</taxon>
        <taxon>Dothideomycetes</taxon>
        <taxon>Dothideomycetes incertae sedis</taxon>
        <taxon>Trypetheliales</taxon>
        <taxon>Trypetheliaceae</taxon>
        <taxon>Viridothelium</taxon>
    </lineage>
</organism>
<feature type="compositionally biased region" description="Low complexity" evidence="8">
    <location>
        <begin position="515"/>
        <end position="529"/>
    </location>
</feature>
<keyword evidence="6" id="KW-0131">Cell cycle</keyword>
<keyword evidence="4" id="KW-0132">Cell division</keyword>
<feature type="compositionally biased region" description="Polar residues" evidence="8">
    <location>
        <begin position="961"/>
        <end position="980"/>
    </location>
</feature>
<comment type="similarity">
    <text evidence="2">Belongs to the CLASP family.</text>
</comment>
<comment type="subcellular location">
    <subcellularLocation>
        <location evidence="1">Cytoplasm</location>
        <location evidence="1">Cytoskeleton</location>
        <location evidence="1">Spindle</location>
    </subcellularLocation>
</comment>
<evidence type="ECO:0000256" key="5">
    <source>
        <dbReference type="ARBA" id="ARBA00022701"/>
    </source>
</evidence>
<evidence type="ECO:0000256" key="7">
    <source>
        <dbReference type="ARBA" id="ARBA00024889"/>
    </source>
</evidence>
<comment type="subunit">
    <text evidence="3">Interacts with microtubules.</text>
</comment>
<dbReference type="GO" id="GO:0060172">
    <property type="term" value="P:astral microtubule depolymerization"/>
    <property type="evidence" value="ECO:0007669"/>
    <property type="project" value="TreeGrafter"/>
</dbReference>
<keyword evidence="5" id="KW-0493">Microtubule</keyword>
<dbReference type="InterPro" id="IPR011989">
    <property type="entry name" value="ARM-like"/>
</dbReference>
<feature type="compositionally biased region" description="Basic and acidic residues" evidence="8">
    <location>
        <begin position="785"/>
        <end position="796"/>
    </location>
</feature>
<dbReference type="GO" id="GO:0008017">
    <property type="term" value="F:microtubule binding"/>
    <property type="evidence" value="ECO:0007669"/>
    <property type="project" value="TreeGrafter"/>
</dbReference>
<dbReference type="EMBL" id="ML991771">
    <property type="protein sequence ID" value="KAF2239834.1"/>
    <property type="molecule type" value="Genomic_DNA"/>
</dbReference>
<feature type="compositionally biased region" description="Polar residues" evidence="8">
    <location>
        <begin position="878"/>
        <end position="911"/>
    </location>
</feature>
<dbReference type="Gene3D" id="1.25.10.10">
    <property type="entry name" value="Leucine-rich Repeat Variant"/>
    <property type="match status" value="2"/>
</dbReference>
<name>A0A6A6HNW6_VIRVR</name>
<feature type="compositionally biased region" description="Low complexity" evidence="8">
    <location>
        <begin position="665"/>
        <end position="689"/>
    </location>
</feature>
<dbReference type="Proteomes" id="UP000800092">
    <property type="component" value="Unassembled WGS sequence"/>
</dbReference>
<feature type="domain" description="TOG" evidence="9">
    <location>
        <begin position="278"/>
        <end position="522"/>
    </location>
</feature>
<feature type="compositionally biased region" description="Polar residues" evidence="8">
    <location>
        <begin position="613"/>
        <end position="624"/>
    </location>
</feature>
<protein>
    <recommendedName>
        <fullName evidence="9">TOG domain-containing protein</fullName>
    </recommendedName>
</protein>
<dbReference type="Pfam" id="PF12348">
    <property type="entry name" value="CLASP_N"/>
    <property type="match status" value="2"/>
</dbReference>
<feature type="compositionally biased region" description="Polar residues" evidence="8">
    <location>
        <begin position="580"/>
        <end position="595"/>
    </location>
</feature>
<feature type="compositionally biased region" description="Low complexity" evidence="8">
    <location>
        <begin position="744"/>
        <end position="757"/>
    </location>
</feature>
<dbReference type="PANTHER" id="PTHR21567">
    <property type="entry name" value="CLASP"/>
    <property type="match status" value="1"/>
</dbReference>
<evidence type="ECO:0000313" key="10">
    <source>
        <dbReference type="EMBL" id="KAF2239834.1"/>
    </source>
</evidence>
<comment type="function">
    <text evidence="7">Microtubule binding protein that promotes the stabilization of dynamic microtubules. Required for mitotic spindle formation.</text>
</comment>
<reference evidence="10" key="1">
    <citation type="journal article" date="2020" name="Stud. Mycol.">
        <title>101 Dothideomycetes genomes: a test case for predicting lifestyles and emergence of pathogens.</title>
        <authorList>
            <person name="Haridas S."/>
            <person name="Albert R."/>
            <person name="Binder M."/>
            <person name="Bloem J."/>
            <person name="Labutti K."/>
            <person name="Salamov A."/>
            <person name="Andreopoulos B."/>
            <person name="Baker S."/>
            <person name="Barry K."/>
            <person name="Bills G."/>
            <person name="Bluhm B."/>
            <person name="Cannon C."/>
            <person name="Castanera R."/>
            <person name="Culley D."/>
            <person name="Daum C."/>
            <person name="Ezra D."/>
            <person name="Gonzalez J."/>
            <person name="Henrissat B."/>
            <person name="Kuo A."/>
            <person name="Liang C."/>
            <person name="Lipzen A."/>
            <person name="Lutzoni F."/>
            <person name="Magnuson J."/>
            <person name="Mondo S."/>
            <person name="Nolan M."/>
            <person name="Ohm R."/>
            <person name="Pangilinan J."/>
            <person name="Park H.-J."/>
            <person name="Ramirez L."/>
            <person name="Alfaro M."/>
            <person name="Sun H."/>
            <person name="Tritt A."/>
            <person name="Yoshinaga Y."/>
            <person name="Zwiers L.-H."/>
            <person name="Turgeon B."/>
            <person name="Goodwin S."/>
            <person name="Spatafora J."/>
            <person name="Crous P."/>
            <person name="Grigoriev I."/>
        </authorList>
    </citation>
    <scope>NUCLEOTIDE SEQUENCE</scope>
    <source>
        <strain evidence="10">Tuck. ex Michener</strain>
    </source>
</reference>
<accession>A0A6A6HNW6</accession>
<evidence type="ECO:0000259" key="9">
    <source>
        <dbReference type="SMART" id="SM01349"/>
    </source>
</evidence>
<dbReference type="AlphaFoldDB" id="A0A6A6HNW6"/>
<keyword evidence="6" id="KW-0498">Mitosis</keyword>
<dbReference type="PANTHER" id="PTHR21567:SF9">
    <property type="entry name" value="CLIP-ASSOCIATING PROTEIN"/>
    <property type="match status" value="1"/>
</dbReference>
<dbReference type="InterPro" id="IPR034085">
    <property type="entry name" value="TOG"/>
</dbReference>
<dbReference type="GO" id="GO:0005876">
    <property type="term" value="C:spindle microtubule"/>
    <property type="evidence" value="ECO:0007669"/>
    <property type="project" value="TreeGrafter"/>
</dbReference>
<evidence type="ECO:0000313" key="11">
    <source>
        <dbReference type="Proteomes" id="UP000800092"/>
    </source>
</evidence>
<feature type="compositionally biased region" description="Low complexity" evidence="8">
    <location>
        <begin position="550"/>
        <end position="561"/>
    </location>
</feature>
<feature type="compositionally biased region" description="Polar residues" evidence="8">
    <location>
        <begin position="798"/>
        <end position="810"/>
    </location>
</feature>
<feature type="domain" description="TOG" evidence="9">
    <location>
        <begin position="1"/>
        <end position="230"/>
    </location>
</feature>
<dbReference type="InterPro" id="IPR024395">
    <property type="entry name" value="CLASP_N_dom"/>
</dbReference>
<dbReference type="SMART" id="SM01349">
    <property type="entry name" value="TOG"/>
    <property type="match status" value="2"/>
</dbReference>
<evidence type="ECO:0000256" key="8">
    <source>
        <dbReference type="SAM" id="MobiDB-lite"/>
    </source>
</evidence>
<dbReference type="OrthoDB" id="46159at2759"/>
<dbReference type="InterPro" id="IPR016024">
    <property type="entry name" value="ARM-type_fold"/>
</dbReference>
<evidence type="ECO:0000256" key="3">
    <source>
        <dbReference type="ARBA" id="ARBA00011375"/>
    </source>
</evidence>
<dbReference type="GO" id="GO:0051301">
    <property type="term" value="P:cell division"/>
    <property type="evidence" value="ECO:0007669"/>
    <property type="project" value="UniProtKB-KW"/>
</dbReference>
<dbReference type="SUPFAM" id="SSF48371">
    <property type="entry name" value="ARM repeat"/>
    <property type="match status" value="1"/>
</dbReference>
<dbReference type="GO" id="GO:0005881">
    <property type="term" value="C:cytoplasmic microtubule"/>
    <property type="evidence" value="ECO:0007669"/>
    <property type="project" value="TreeGrafter"/>
</dbReference>
<sequence length="1253" mass="136493">MEKEAQDLLAILRRSSVAVDAKLNAFNNIKSNIKHSRVPDAAQAPIFECIKIAITQQTSSNLASSGFSTLQHILKRLRLQNQIGVISKQGSKLHPILLDRLGDPRESHRVAASQAFTELWQYNAEDVEKCIRDAAIAGTNVRGKEAGMQWVSRMSNDHSLQFKSFVPYLVANLEEHDGGVREVAKQVVIELFRNAPEHAKNDLRKQIKNNNVRKSIAEQILAQIGILPPPPPEPDLKASAQTLPQFDHLNPTNGLGDSVMGELAAPPSQEDALLEPLHVHSSRELDDHFRDMAPHFEGKETEHNWMQRDRGVLKIRRLTQGNAPVEYHVPFMTNIKSLSEGILKVANSLRTTMSTNGCQLVQELSRTLRSSLDPMVEVLLQNFVKMTANTKHIAADNGNTTADAIFSHATYSKRLMEHVWFACQDKNANTRTYAPGWLKTLLKRQQNNKGYFESSGSLDLAEKCIKKGLADANPRVREGMRATYWIFAKVWPDKAESIMSTLDPKSQQLLEKDSNNPNAPSLSSSVLSSRGPRPDLRSSQTASRSNLKEMMAAQKKQMAAKRAPERPNSAMSAFSPVKPTLNSHNRVPSSTSIKNTGRPPSAAATSRREAAVPSSSNVPATGSLMSGPVRRPRRPEITRPKTADPYARRNGVRPDTPNNQSPADSPSKSSKKTSIPSPTSKRPISSGSPRPSPRPSPSKSRSRMDLVADISSPPDHDNLTVVMPTGGMRSAGQQELPVRNKPVSSNTTSADDATTSNAEDDGFTMVLPNMRIPPSQTHSSAASPERIRRSPDRARIESTMSNSPNLSSERVNGLSADMSNPPSRRGSPVRQMDEVQVFEDEPNVKPSSLGNRSTPQSPQKNPLEELPINDQGYGRSPTPEQGSSAGSPHPANGNQMTPTHHSNGFGSQTPQDRAETLRARRLLASGIERIKARTLDAHGFRRLQELVKSPNADIWIPSAAPTGQDSSPTKVNDASAASSPIKGSTNKLAELLLALTSYIEIPLSSVSPQPAKAVNLKGQALAIATALIAQPHAAHPASGFAHVQPSRKIAQATCPQALCAILRARKECDNVSHLAAELERSATELVGICQPIEGIDAVLEVVDSEASSSSTPREDGEEEAAAVNSDQEQEELSDSTGHARLISMGLDILAQLLRRLKPRDTGDTREAFTLSAGLRQRLGQVAVKFLEDSEPDVRRADTDFCVELYDVIARRRGGAEEKIGNGTGAEEFWKVVGSADEGSLNLITYYLAKRAKA</sequence>
<feature type="region of interest" description="Disordered" evidence="8">
    <location>
        <begin position="1103"/>
        <end position="1135"/>
    </location>
</feature>
<feature type="region of interest" description="Disordered" evidence="8">
    <location>
        <begin position="958"/>
        <end position="980"/>
    </location>
</feature>
<evidence type="ECO:0000256" key="4">
    <source>
        <dbReference type="ARBA" id="ARBA00022618"/>
    </source>
</evidence>
<evidence type="ECO:0000256" key="1">
    <source>
        <dbReference type="ARBA" id="ARBA00004186"/>
    </source>
</evidence>
<gene>
    <name evidence="10" type="ORF">EV356DRAFT_527698</name>
</gene>
<feature type="region of interest" description="Disordered" evidence="8">
    <location>
        <begin position="509"/>
        <end position="913"/>
    </location>
</feature>
<dbReference type="GO" id="GO:0090307">
    <property type="term" value="P:mitotic spindle assembly"/>
    <property type="evidence" value="ECO:0007669"/>
    <property type="project" value="TreeGrafter"/>
</dbReference>
<keyword evidence="11" id="KW-1185">Reference proteome</keyword>
<proteinExistence type="inferred from homology"/>